<accession>A0ABD2YJS6</accession>
<dbReference type="InterPro" id="IPR053772">
    <property type="entry name" value="At1g61320/At1g61330-like"/>
</dbReference>
<dbReference type="PANTHER" id="PTHR34145">
    <property type="entry name" value="OS02G0105600 PROTEIN"/>
    <property type="match status" value="1"/>
</dbReference>
<dbReference type="Proteomes" id="UP001630127">
    <property type="component" value="Unassembled WGS sequence"/>
</dbReference>
<protein>
    <recommendedName>
        <fullName evidence="1">F-box domain-containing protein</fullName>
    </recommendedName>
</protein>
<proteinExistence type="predicted"/>
<evidence type="ECO:0000313" key="3">
    <source>
        <dbReference type="Proteomes" id="UP001630127"/>
    </source>
</evidence>
<name>A0ABD2YJS6_9GENT</name>
<dbReference type="Pfam" id="PF00646">
    <property type="entry name" value="F-box"/>
    <property type="match status" value="1"/>
</dbReference>
<dbReference type="Gene3D" id="1.20.1280.50">
    <property type="match status" value="1"/>
</dbReference>
<sequence>MAETTEVSQDGISKLPQPIIHHILSFLEPKEEAKTSLLSKAWLSRWNTRPILHFIYSHDWGSSYDTDIQVIKTIHENFMNCIDTTLLRYHHQKNGIDTLNLRLYNFPFVSPDDADRWLQIAVENGVKRLSIRIYNYYVLPQTVFEAKSLLELSLSKCRLHHHLIQIIRCRGLANIKATKLQKLKRFSVTLEEISGSVEVEAPSLEDFNYDLKLLQTSYFSKLKNLLMMLNQSEISLGIKFSSNLVGMIVDEMLMENGIIPLPEVEELAISFDRTDGLDIVYLVVDNILFACRPKTIVLNLG</sequence>
<evidence type="ECO:0000259" key="1">
    <source>
        <dbReference type="Pfam" id="PF00646"/>
    </source>
</evidence>
<dbReference type="InterPro" id="IPR001810">
    <property type="entry name" value="F-box_dom"/>
</dbReference>
<dbReference type="EMBL" id="JBJUIK010000013">
    <property type="protein sequence ID" value="KAL3506445.1"/>
    <property type="molecule type" value="Genomic_DNA"/>
</dbReference>
<dbReference type="AlphaFoldDB" id="A0ABD2YJS6"/>
<organism evidence="2 3">
    <name type="scientific">Cinchona calisaya</name>
    <dbReference type="NCBI Taxonomy" id="153742"/>
    <lineage>
        <taxon>Eukaryota</taxon>
        <taxon>Viridiplantae</taxon>
        <taxon>Streptophyta</taxon>
        <taxon>Embryophyta</taxon>
        <taxon>Tracheophyta</taxon>
        <taxon>Spermatophyta</taxon>
        <taxon>Magnoliopsida</taxon>
        <taxon>eudicotyledons</taxon>
        <taxon>Gunneridae</taxon>
        <taxon>Pentapetalae</taxon>
        <taxon>asterids</taxon>
        <taxon>lamiids</taxon>
        <taxon>Gentianales</taxon>
        <taxon>Rubiaceae</taxon>
        <taxon>Cinchonoideae</taxon>
        <taxon>Cinchoneae</taxon>
        <taxon>Cinchona</taxon>
    </lineage>
</organism>
<evidence type="ECO:0000313" key="2">
    <source>
        <dbReference type="EMBL" id="KAL3506445.1"/>
    </source>
</evidence>
<reference evidence="2 3" key="1">
    <citation type="submission" date="2024-11" db="EMBL/GenBank/DDBJ databases">
        <title>A near-complete genome assembly of Cinchona calisaya.</title>
        <authorList>
            <person name="Lian D.C."/>
            <person name="Zhao X.W."/>
            <person name="Wei L."/>
        </authorList>
    </citation>
    <scope>NUCLEOTIDE SEQUENCE [LARGE SCALE GENOMIC DNA]</scope>
    <source>
        <tissue evidence="2">Nenye</tissue>
    </source>
</reference>
<feature type="domain" description="F-box" evidence="1">
    <location>
        <begin position="12"/>
        <end position="52"/>
    </location>
</feature>
<gene>
    <name evidence="2" type="ORF">ACH5RR_031827</name>
</gene>
<dbReference type="InterPro" id="IPR036047">
    <property type="entry name" value="F-box-like_dom_sf"/>
</dbReference>
<dbReference type="PANTHER" id="PTHR34145:SF51">
    <property type="entry name" value="FBD DOMAIN-CONTAINING PROTEIN"/>
    <property type="match status" value="1"/>
</dbReference>
<dbReference type="SUPFAM" id="SSF81383">
    <property type="entry name" value="F-box domain"/>
    <property type="match status" value="1"/>
</dbReference>
<keyword evidence="3" id="KW-1185">Reference proteome</keyword>
<comment type="caution">
    <text evidence="2">The sequence shown here is derived from an EMBL/GenBank/DDBJ whole genome shotgun (WGS) entry which is preliminary data.</text>
</comment>